<feature type="domain" description="NAD(P)-binding" evidence="1">
    <location>
        <begin position="6"/>
        <end position="182"/>
    </location>
</feature>
<reference evidence="3" key="1">
    <citation type="submission" date="2023-07" db="EMBL/GenBank/DDBJ databases">
        <title>Conexibacter stalactiti sp. nov., isolated from stalactites in a lava cave and emended description of the genus Conexibacter.</title>
        <authorList>
            <person name="Lee S.D."/>
        </authorList>
    </citation>
    <scope>NUCLEOTIDE SEQUENCE [LARGE SCALE GENOMIC DNA]</scope>
    <source>
        <strain evidence="3">KCTC 39840</strain>
    </source>
</reference>
<sequence>MIALIGATGRVGRHVAEQLAAAEVEVRALVRRPAEAGLPVASVAADLTDPPTVRAALAGAVRLLLVTPGGPAQEQLEATAIDAATAAGVRHIVKISGGAPTLGPNGVTPTSVGHWRSERRIERTGLGFTFLRPSFFMQNLLETVAPLASRGGIVVDPFGGAPIAMVDVRDIAACAAAALLNPAPSDQTWQLTGPRPVTLTRLAALLGSRHRSIPPRLVGRALARRDADPHAVDHAVRMAAYFAAGSDGHPTDHVRRLTGAAPRSIEAFLDEHRDQFAPATPLARALAHHAPKETR</sequence>
<gene>
    <name evidence="2" type="ORF">R7226_01970</name>
</gene>
<dbReference type="InterPro" id="IPR016040">
    <property type="entry name" value="NAD(P)-bd_dom"/>
</dbReference>
<proteinExistence type="predicted"/>
<dbReference type="Pfam" id="PF13460">
    <property type="entry name" value="NAD_binding_10"/>
    <property type="match status" value="1"/>
</dbReference>
<protein>
    <submittedName>
        <fullName evidence="2">NAD(P)H-binding protein</fullName>
    </submittedName>
</protein>
<dbReference type="Gene3D" id="3.90.25.10">
    <property type="entry name" value="UDP-galactose 4-epimerase, domain 1"/>
    <property type="match status" value="1"/>
</dbReference>
<dbReference type="PANTHER" id="PTHR43162">
    <property type="match status" value="1"/>
</dbReference>
<dbReference type="EMBL" id="JAWSTH010000002">
    <property type="protein sequence ID" value="MDW5593087.1"/>
    <property type="molecule type" value="Genomic_DNA"/>
</dbReference>
<dbReference type="Gene3D" id="3.40.50.720">
    <property type="entry name" value="NAD(P)-binding Rossmann-like Domain"/>
    <property type="match status" value="1"/>
</dbReference>
<comment type="caution">
    <text evidence="2">The sequence shown here is derived from an EMBL/GenBank/DDBJ whole genome shotgun (WGS) entry which is preliminary data.</text>
</comment>
<accession>A0ABU4HIF0</accession>
<organism evidence="2 3">
    <name type="scientific">Conexibacter stalactiti</name>
    <dbReference type="NCBI Taxonomy" id="1940611"/>
    <lineage>
        <taxon>Bacteria</taxon>
        <taxon>Bacillati</taxon>
        <taxon>Actinomycetota</taxon>
        <taxon>Thermoleophilia</taxon>
        <taxon>Solirubrobacterales</taxon>
        <taxon>Conexibacteraceae</taxon>
        <taxon>Conexibacter</taxon>
    </lineage>
</organism>
<dbReference type="RefSeq" id="WP_318595350.1">
    <property type="nucleotide sequence ID" value="NZ_JAWSTH010000002.1"/>
</dbReference>
<reference evidence="2 3" key="2">
    <citation type="submission" date="2023-10" db="EMBL/GenBank/DDBJ databases">
        <authorList>
            <person name="Han X.F."/>
        </authorList>
    </citation>
    <scope>NUCLEOTIDE SEQUENCE [LARGE SCALE GENOMIC DNA]</scope>
    <source>
        <strain evidence="2 3">KCTC 39840</strain>
    </source>
</reference>
<dbReference type="InterPro" id="IPR051604">
    <property type="entry name" value="Ergot_Alk_Oxidoreductase"/>
</dbReference>
<dbReference type="InterPro" id="IPR036291">
    <property type="entry name" value="NAD(P)-bd_dom_sf"/>
</dbReference>
<dbReference type="PANTHER" id="PTHR43162:SF1">
    <property type="entry name" value="PRESTALK A DIFFERENTIATION PROTEIN A"/>
    <property type="match status" value="1"/>
</dbReference>
<evidence type="ECO:0000259" key="1">
    <source>
        <dbReference type="Pfam" id="PF13460"/>
    </source>
</evidence>
<name>A0ABU4HIF0_9ACTN</name>
<keyword evidence="3" id="KW-1185">Reference proteome</keyword>
<evidence type="ECO:0000313" key="2">
    <source>
        <dbReference type="EMBL" id="MDW5593087.1"/>
    </source>
</evidence>
<evidence type="ECO:0000313" key="3">
    <source>
        <dbReference type="Proteomes" id="UP001284601"/>
    </source>
</evidence>
<dbReference type="SUPFAM" id="SSF51735">
    <property type="entry name" value="NAD(P)-binding Rossmann-fold domains"/>
    <property type="match status" value="1"/>
</dbReference>
<dbReference type="Proteomes" id="UP001284601">
    <property type="component" value="Unassembled WGS sequence"/>
</dbReference>